<feature type="compositionally biased region" description="Low complexity" evidence="1">
    <location>
        <begin position="823"/>
        <end position="849"/>
    </location>
</feature>
<gene>
    <name evidence="2" type="ORF">VaNZ11_003237</name>
</gene>
<feature type="compositionally biased region" description="Low complexity" evidence="1">
    <location>
        <begin position="652"/>
        <end position="671"/>
    </location>
</feature>
<feature type="compositionally biased region" description="Gly residues" evidence="1">
    <location>
        <begin position="809"/>
        <end position="822"/>
    </location>
</feature>
<evidence type="ECO:0000313" key="3">
    <source>
        <dbReference type="Proteomes" id="UP001165090"/>
    </source>
</evidence>
<feature type="compositionally biased region" description="Gly residues" evidence="1">
    <location>
        <begin position="998"/>
        <end position="1008"/>
    </location>
</feature>
<feature type="region of interest" description="Disordered" evidence="1">
    <location>
        <begin position="958"/>
        <end position="1141"/>
    </location>
</feature>
<protein>
    <submittedName>
        <fullName evidence="2">Uncharacterized protein</fullName>
    </submittedName>
</protein>
<feature type="region of interest" description="Disordered" evidence="1">
    <location>
        <begin position="444"/>
        <end position="776"/>
    </location>
</feature>
<feature type="compositionally biased region" description="Acidic residues" evidence="1">
    <location>
        <begin position="686"/>
        <end position="698"/>
    </location>
</feature>
<feature type="region of interest" description="Disordered" evidence="1">
    <location>
        <begin position="49"/>
        <end position="222"/>
    </location>
</feature>
<evidence type="ECO:0000313" key="2">
    <source>
        <dbReference type="EMBL" id="GLI60980.1"/>
    </source>
</evidence>
<feature type="compositionally biased region" description="Gly residues" evidence="1">
    <location>
        <begin position="1036"/>
        <end position="1056"/>
    </location>
</feature>
<feature type="compositionally biased region" description="Low complexity" evidence="1">
    <location>
        <begin position="248"/>
        <end position="259"/>
    </location>
</feature>
<feature type="compositionally biased region" description="Low complexity" evidence="1">
    <location>
        <begin position="496"/>
        <end position="512"/>
    </location>
</feature>
<dbReference type="EMBL" id="BSDZ01000009">
    <property type="protein sequence ID" value="GLI60980.1"/>
    <property type="molecule type" value="Genomic_DNA"/>
</dbReference>
<feature type="region of interest" description="Disordered" evidence="1">
    <location>
        <begin position="235"/>
        <end position="259"/>
    </location>
</feature>
<keyword evidence="3" id="KW-1185">Reference proteome</keyword>
<feature type="compositionally biased region" description="Acidic residues" evidence="1">
    <location>
        <begin position="763"/>
        <end position="772"/>
    </location>
</feature>
<dbReference type="Proteomes" id="UP001165090">
    <property type="component" value="Unassembled WGS sequence"/>
</dbReference>
<organism evidence="2 3">
    <name type="scientific">Volvox africanus</name>
    <dbReference type="NCBI Taxonomy" id="51714"/>
    <lineage>
        <taxon>Eukaryota</taxon>
        <taxon>Viridiplantae</taxon>
        <taxon>Chlorophyta</taxon>
        <taxon>core chlorophytes</taxon>
        <taxon>Chlorophyceae</taxon>
        <taxon>CS clade</taxon>
        <taxon>Chlamydomonadales</taxon>
        <taxon>Volvocaceae</taxon>
        <taxon>Volvox</taxon>
    </lineage>
</organism>
<feature type="compositionally biased region" description="Acidic residues" evidence="1">
    <location>
        <begin position="169"/>
        <end position="178"/>
    </location>
</feature>
<name>A0ABQ5RTV4_9CHLO</name>
<feature type="compositionally biased region" description="Gly residues" evidence="1">
    <location>
        <begin position="971"/>
        <end position="990"/>
    </location>
</feature>
<feature type="compositionally biased region" description="Low complexity" evidence="1">
    <location>
        <begin position="731"/>
        <end position="746"/>
    </location>
</feature>
<feature type="compositionally biased region" description="Low complexity" evidence="1">
    <location>
        <begin position="589"/>
        <end position="618"/>
    </location>
</feature>
<feature type="compositionally biased region" description="Polar residues" evidence="1">
    <location>
        <begin position="477"/>
        <end position="491"/>
    </location>
</feature>
<feature type="compositionally biased region" description="Gly residues" evidence="1">
    <location>
        <begin position="1074"/>
        <end position="1106"/>
    </location>
</feature>
<feature type="compositionally biased region" description="Low complexity" evidence="1">
    <location>
        <begin position="1057"/>
        <end position="1073"/>
    </location>
</feature>
<feature type="compositionally biased region" description="Basic and acidic residues" evidence="1">
    <location>
        <begin position="632"/>
        <end position="641"/>
    </location>
</feature>
<proteinExistence type="predicted"/>
<feature type="compositionally biased region" description="Acidic residues" evidence="1">
    <location>
        <begin position="959"/>
        <end position="968"/>
    </location>
</feature>
<comment type="caution">
    <text evidence="2">The sequence shown here is derived from an EMBL/GenBank/DDBJ whole genome shotgun (WGS) entry which is preliminary data.</text>
</comment>
<sequence>MSVAFVARVFGPSLPQAGIFRAPAIRPFIVNARRTRKAIEEPIEDALTPAADIGPASSKRIRKPRAAEVTEEELTTAPETETSDPASRSRRRTTVDEDETTNTSEELADAKPKRTPRKKRSEAVVEPDGTTTESNKAIAALVDGSESAADSVEPKRSSRKKTSTVAIDDVGEGGDDGGAEATPKPRAKRSTKKPKEQVFPDVVSTRGRRRAAAESDDDAVPPSVVVAEEEVPLPTASTVATKRRAATRRGGSARQTAGSSTLSDLSQIVIQRSDAGEVVAINRAALGMGRKMWYAVGVTGGMERKWAEQLRQKLANNDSTMLDPETGEMVPISELIVPWVPVRRDWVMAKKTGNVMQRDVVHKEGWVYVNAPLDERVVRIVEECYGFQQWRGEQDHFLEDVGSVKLITPLSEEAVAEIRAWEAASVEEQMDPATKEALSRQMFGEAGGDVLGRSERLEDREGETELDENGRVVYRNPNFTGGRSNPSNWYTGANPAAAGSGTDAADATGEAEMVSQDSRGNELAYAPEPEPKNRDRRQEGQRESRGLGRDRPQGQGQGRGYGQRQGSWQDSGVGARVREGGPGRATSSPPWKQQQQPQFPERQTFPARAGVRPSAAPVTPRPSPPPATSRAPKADLVLKFDDEVDEAPVPTPARGSAAAAPSAAKAPAVDSPLEDVRQPWVLRSDDLDDYDDPDEEGDAVGRIEGPSGGLDMDGWFGSRGVADGGGTATSRAAGQRPATAAGARSGTTRDRGKSNFGKYPALDENDVDPSGEEFDRLDGAYLGQDEFGTFSKDDFADFDFDLMDGEGGLGAGAARRGVGGAASGASSRRQQQQPGGRARSGGSRSGAAAPLDDDLYGGLSFDYMNFDEENDGSASTSRGGGGGYMGDFGGLGDNDMWDDFGSGGRRGRGAARGGSYGAVAGGKLSKGSGLDADDDLFGGGDDDWGYLNGDDAGGFGDFGDADPFDLDADPWGGGGGFGRQSRGGGGGRTGGYQSSSRSGGGSGGGYMSGAGPNYDGDLPEPVAAPAPNADRLNQGQGQGYRNGGGGGGAWKQGGGRRNSWQQGGSGYSNRGYQSGNGGYQSGGGGRGGGRGDGGGRRGYGGAGGYGQQQNRRNGPGGGREGGWQERRGGEQGGAQGAPATP</sequence>
<accession>A0ABQ5RTV4</accession>
<feature type="region of interest" description="Disordered" evidence="1">
    <location>
        <begin position="809"/>
        <end position="853"/>
    </location>
</feature>
<reference evidence="2 3" key="1">
    <citation type="journal article" date="2023" name="IScience">
        <title>Expanded male sex-determining region conserved during the evolution of homothallism in the green alga Volvox.</title>
        <authorList>
            <person name="Yamamoto K."/>
            <person name="Matsuzaki R."/>
            <person name="Mahakham W."/>
            <person name="Heman W."/>
            <person name="Sekimoto H."/>
            <person name="Kawachi M."/>
            <person name="Minakuchi Y."/>
            <person name="Toyoda A."/>
            <person name="Nozaki H."/>
        </authorList>
    </citation>
    <scope>NUCLEOTIDE SEQUENCE [LARGE SCALE GENOMIC DNA]</scope>
    <source>
        <strain evidence="2 3">NIES-4468</strain>
    </source>
</reference>
<feature type="compositionally biased region" description="Gly residues" evidence="1">
    <location>
        <begin position="910"/>
        <end position="920"/>
    </location>
</feature>
<feature type="region of interest" description="Disordered" evidence="1">
    <location>
        <begin position="899"/>
        <end position="924"/>
    </location>
</feature>
<evidence type="ECO:0000256" key="1">
    <source>
        <dbReference type="SAM" id="MobiDB-lite"/>
    </source>
</evidence>
<feature type="compositionally biased region" description="Basic and acidic residues" evidence="1">
    <location>
        <begin position="529"/>
        <end position="552"/>
    </location>
</feature>